<dbReference type="InterPro" id="IPR016032">
    <property type="entry name" value="Sig_transdc_resp-reg_C-effctor"/>
</dbReference>
<dbReference type="PANTHER" id="PTHR44688">
    <property type="entry name" value="DNA-BINDING TRANSCRIPTIONAL ACTIVATOR DEVR_DOSR"/>
    <property type="match status" value="1"/>
</dbReference>
<dbReference type="EMBL" id="JARDXE010000030">
    <property type="protein sequence ID" value="MDE8649639.1"/>
    <property type="molecule type" value="Genomic_DNA"/>
</dbReference>
<dbReference type="CDD" id="cd06170">
    <property type="entry name" value="LuxR_C_like"/>
    <property type="match status" value="1"/>
</dbReference>
<name>A0AAW6LRD7_RHOSG</name>
<dbReference type="PANTHER" id="PTHR44688:SF16">
    <property type="entry name" value="DNA-BINDING TRANSCRIPTIONAL ACTIVATOR DEVR_DOSR"/>
    <property type="match status" value="1"/>
</dbReference>
<dbReference type="InterPro" id="IPR000792">
    <property type="entry name" value="Tscrpt_reg_LuxR_C"/>
</dbReference>
<dbReference type="Gene3D" id="1.25.40.10">
    <property type="entry name" value="Tetratricopeptide repeat domain"/>
    <property type="match status" value="1"/>
</dbReference>
<dbReference type="PRINTS" id="PR00038">
    <property type="entry name" value="HTHLUXR"/>
</dbReference>
<dbReference type="RefSeq" id="WP_275232959.1">
    <property type="nucleotide sequence ID" value="NZ_JARDXE010000030.1"/>
</dbReference>
<protein>
    <submittedName>
        <fullName evidence="5">LuxR C-terminal-related transcriptional regulator</fullName>
    </submittedName>
</protein>
<dbReference type="Gene3D" id="1.10.10.10">
    <property type="entry name" value="Winged helix-like DNA-binding domain superfamily/Winged helix DNA-binding domain"/>
    <property type="match status" value="1"/>
</dbReference>
<reference evidence="5" key="1">
    <citation type="submission" date="2023-02" db="EMBL/GenBank/DDBJ databases">
        <title>A novel hydrolase synthesized by Rhodococcus erythropolis HQ is responsible for the detoxification of Zearalenone.</title>
        <authorList>
            <person name="Hu J."/>
            <person name="Xu J."/>
        </authorList>
    </citation>
    <scope>NUCLEOTIDE SEQUENCE</scope>
    <source>
        <strain evidence="5">HQ</strain>
    </source>
</reference>
<evidence type="ECO:0000256" key="1">
    <source>
        <dbReference type="ARBA" id="ARBA00023015"/>
    </source>
</evidence>
<evidence type="ECO:0000256" key="2">
    <source>
        <dbReference type="ARBA" id="ARBA00023125"/>
    </source>
</evidence>
<dbReference type="AlphaFoldDB" id="A0AAW6LRD7"/>
<dbReference type="InterPro" id="IPR011990">
    <property type="entry name" value="TPR-like_helical_dom_sf"/>
</dbReference>
<dbReference type="InterPro" id="IPR059106">
    <property type="entry name" value="WHD_MalT"/>
</dbReference>
<sequence>MHTASAPEWVRSPWFLLTPPECPEESIPRPQIDALLDEAVLRSAVTLVTAPAGSGKSHALAQWVRSSGTTFAWLTLTRYDTTPSRILRGLISTLQYRTLMWDRSSVQELATLNPDLADPAVAFETLWRFFDTLDEPVVVIIDDAHIAGPALADSVVADLLACPPRSLRLVLAGRGPLLPPLAPPHPQGVPSIVGSADLNFRETEIAALRAATPTGRQAMAAAKILDATGGWPLAVRLVLNRAPSAIPDAAFVPSPDGTFELTDYVAEHVLGSVRPELADFILATTVSSRFDEALADRLSGRSDARLLLQECITSGLFLDRYTDSHNRSIYRWHSVFAGHCRIILRRNDTAHADRLCLIAADYIQSQFPMEAVTLALRGHDPHFATKIIENHWLDLVISSQADALELQCISLPSPWRESAMIRVVRACCRDLLGDRAGASMLFDQARAAMTGQPAEKMSLVLAVAISELVLADDRTQLAAACDTVDRLLRGTHTLTPPVYSCAVFLLGWTELRLRRDTGRTIQLLRTAVRECQIAGQHTIAHRAAANLRFALAFSGDFNDAMAAVSELTDATDRDHWDNYDGGIDLFAEGFVDYWRNDIAQSDKKFQQVIVSDNRQAPYADLARIFRALIACAAGRSDTLDVAERDLRSVSEVEAHGVPWGVYKQLALAKIAEARGHGDIAVDIAARISDARFVPVVSVILGELYRRRGESDLAVELVSPLTDDAAPSFVRVAAMVTLALVHVGSGKSVHAHQLLEQSLDIAEPQTILRPYVDGGQDLRDLLTTHSQWGSKYSEFLGAALASSSELSTRHHLSGQKLTRRELEVLNYLRTNMTIAEIAQALYVSVNTIKSQKRSLYRKLGVSTRRAAVAIRM</sequence>
<evidence type="ECO:0000259" key="4">
    <source>
        <dbReference type="PROSITE" id="PS50043"/>
    </source>
</evidence>
<dbReference type="PROSITE" id="PS50043">
    <property type="entry name" value="HTH_LUXR_2"/>
    <property type="match status" value="1"/>
</dbReference>
<comment type="caution">
    <text evidence="5">The sequence shown here is derived from an EMBL/GenBank/DDBJ whole genome shotgun (WGS) entry which is preliminary data.</text>
</comment>
<dbReference type="Proteomes" id="UP001217325">
    <property type="component" value="Unassembled WGS sequence"/>
</dbReference>
<evidence type="ECO:0000256" key="3">
    <source>
        <dbReference type="ARBA" id="ARBA00023163"/>
    </source>
</evidence>
<dbReference type="GO" id="GO:0006355">
    <property type="term" value="P:regulation of DNA-templated transcription"/>
    <property type="evidence" value="ECO:0007669"/>
    <property type="project" value="InterPro"/>
</dbReference>
<dbReference type="Pfam" id="PF25873">
    <property type="entry name" value="WHD_MalT"/>
    <property type="match status" value="1"/>
</dbReference>
<proteinExistence type="predicted"/>
<dbReference type="InterPro" id="IPR027417">
    <property type="entry name" value="P-loop_NTPase"/>
</dbReference>
<feature type="domain" description="HTH luxR-type" evidence="4">
    <location>
        <begin position="809"/>
        <end position="871"/>
    </location>
</feature>
<organism evidence="5 6">
    <name type="scientific">Rhodococcus qingshengii</name>
    <dbReference type="NCBI Taxonomy" id="334542"/>
    <lineage>
        <taxon>Bacteria</taxon>
        <taxon>Bacillati</taxon>
        <taxon>Actinomycetota</taxon>
        <taxon>Actinomycetes</taxon>
        <taxon>Mycobacteriales</taxon>
        <taxon>Nocardiaceae</taxon>
        <taxon>Rhodococcus</taxon>
        <taxon>Rhodococcus erythropolis group</taxon>
    </lineage>
</organism>
<dbReference type="SUPFAM" id="SSF52540">
    <property type="entry name" value="P-loop containing nucleoside triphosphate hydrolases"/>
    <property type="match status" value="1"/>
</dbReference>
<keyword evidence="1" id="KW-0805">Transcription regulation</keyword>
<dbReference type="SMART" id="SM00421">
    <property type="entry name" value="HTH_LUXR"/>
    <property type="match status" value="1"/>
</dbReference>
<keyword evidence="2" id="KW-0238">DNA-binding</keyword>
<evidence type="ECO:0000313" key="5">
    <source>
        <dbReference type="EMBL" id="MDE8649639.1"/>
    </source>
</evidence>
<dbReference type="Pfam" id="PF00196">
    <property type="entry name" value="GerE"/>
    <property type="match status" value="1"/>
</dbReference>
<dbReference type="GO" id="GO:0003677">
    <property type="term" value="F:DNA binding"/>
    <property type="evidence" value="ECO:0007669"/>
    <property type="project" value="UniProtKB-KW"/>
</dbReference>
<dbReference type="InterPro" id="IPR036388">
    <property type="entry name" value="WH-like_DNA-bd_sf"/>
</dbReference>
<dbReference type="SUPFAM" id="SSF46894">
    <property type="entry name" value="C-terminal effector domain of the bipartite response regulators"/>
    <property type="match status" value="1"/>
</dbReference>
<accession>A0AAW6LRD7</accession>
<evidence type="ECO:0000313" key="6">
    <source>
        <dbReference type="Proteomes" id="UP001217325"/>
    </source>
</evidence>
<gene>
    <name evidence="5" type="ORF">PXH69_32190</name>
</gene>
<keyword evidence="3" id="KW-0804">Transcription</keyword>